<evidence type="ECO:0000313" key="8">
    <source>
        <dbReference type="EMBL" id="MDA1358936.1"/>
    </source>
</evidence>
<dbReference type="GO" id="GO:0000272">
    <property type="term" value="P:polysaccharide catabolic process"/>
    <property type="evidence" value="ECO:0007669"/>
    <property type="project" value="UniProtKB-KW"/>
</dbReference>
<keyword evidence="4" id="KW-0326">Glycosidase</keyword>
<feature type="chain" id="PRO_5040948020" evidence="7">
    <location>
        <begin position="20"/>
        <end position="796"/>
    </location>
</feature>
<accession>A0A9X3P7A7</accession>
<keyword evidence="5" id="KW-0624">Polysaccharide degradation</keyword>
<dbReference type="RefSeq" id="WP_270108758.1">
    <property type="nucleotide sequence ID" value="NZ_JAPZVP010000003.1"/>
</dbReference>
<evidence type="ECO:0000256" key="3">
    <source>
        <dbReference type="ARBA" id="ARBA00023277"/>
    </source>
</evidence>
<evidence type="ECO:0000256" key="4">
    <source>
        <dbReference type="ARBA" id="ARBA00023295"/>
    </source>
</evidence>
<comment type="similarity">
    <text evidence="6">Belongs to the glycosyl hydrolase 74 family.</text>
</comment>
<evidence type="ECO:0000256" key="1">
    <source>
        <dbReference type="ARBA" id="ARBA00022729"/>
    </source>
</evidence>
<comment type="caution">
    <text evidence="8">The sequence shown here is derived from an EMBL/GenBank/DDBJ whole genome shotgun (WGS) entry which is preliminary data.</text>
</comment>
<dbReference type="PANTHER" id="PTHR43739:SF2">
    <property type="entry name" value="OLIGOXYLOGLUCAN-REDUCING END-SPECIFIC XYLOGLUCANASE-RELATED"/>
    <property type="match status" value="1"/>
</dbReference>
<dbReference type="InterPro" id="IPR052025">
    <property type="entry name" value="Xyloglucanase_GH74"/>
</dbReference>
<sequence>MRRRTFAASLGAAAVAATAVPGIAAAKTSGRCEDAYTWRNAVVNGGGYVPGIVFNETEADLAYARTDIGGLYRWQEATQAWLPLLDWVGFDNWGWTGVVSVATDPVETDRVYAAVGTYTNDWDPNPGAVLYSDDRGATWGVAELPFKQGGNMPGRGMGERLAVDPADNAVVYLGAPNGNGLWRSTDHGRTWAKVEAFPNAGDFVQDPGSDYSDDNQGVIWIEFDQADGRIFVGVADPDDPLYVSEDRGQTWQPVPGAAAIGSVDGNRTIPKQAAIDHANGHLFIVTSWDPGPYNGAPASGKGGAIWRLDLATGGWADVTPTYSPVGKTPGFGGITVDRQRPGTLMAATQNNWYPDEIIYRSRDSGATWETSWDYAFDANWSWPPERVDRFKMDASGSEWLSFGAADDGPAYAVKHGWMIDALAIDPHNSDRIMWGTGATIWGTEQLTAWDAQGPLVGWDAEAGHQVALPVEQFTVAVRADGVEETAVQDIAALGGTLVSATGDLGGFVQDDLGRAGEQIRHPDWSSGRSVDFAALNPDIVVGSGDVHGDVDGHVGVSTDRGATWLTTKRLEGVAGGANGGTVAVSADGAVIVWTPGDGTTAPVSSSDLGQTWTTVDGLPAGAKVRADRVDPNRLYAYASGKFYASGNGGLSFAETGASGLPPTGDVDFRAAPGKRGHLWLAGGNDPDVVDPLYGMWRSKDGGATWSRIRDFEEADAVGFGKGRGRRGYPAIFTSAKAGGQRGIWRSTDEGLSWQRVNDDAHQWAWTGKSITGDPEVYGRVYIATNGRGLIYGDIAD</sequence>
<dbReference type="InterPro" id="IPR015943">
    <property type="entry name" value="WD40/YVTN_repeat-like_dom_sf"/>
</dbReference>
<name>A0A9X3P7A7_9ACTN</name>
<keyword evidence="3" id="KW-0119">Carbohydrate metabolism</keyword>
<protein>
    <submittedName>
        <fullName evidence="8">Xyloglucanase</fullName>
    </submittedName>
</protein>
<keyword evidence="2" id="KW-0378">Hydrolase</keyword>
<dbReference type="GO" id="GO:0010411">
    <property type="term" value="P:xyloglucan metabolic process"/>
    <property type="evidence" value="ECO:0007669"/>
    <property type="project" value="TreeGrafter"/>
</dbReference>
<dbReference type="GO" id="GO:0016798">
    <property type="term" value="F:hydrolase activity, acting on glycosyl bonds"/>
    <property type="evidence" value="ECO:0007669"/>
    <property type="project" value="UniProtKB-KW"/>
</dbReference>
<evidence type="ECO:0000313" key="9">
    <source>
        <dbReference type="Proteomes" id="UP001146067"/>
    </source>
</evidence>
<dbReference type="PANTHER" id="PTHR43739">
    <property type="entry name" value="XYLOGLUCANASE (EUROFUNG)"/>
    <property type="match status" value="1"/>
</dbReference>
<evidence type="ECO:0000256" key="5">
    <source>
        <dbReference type="ARBA" id="ARBA00023326"/>
    </source>
</evidence>
<organism evidence="8 9">
    <name type="scientific">Glycomyces luteolus</name>
    <dbReference type="NCBI Taxonomy" id="2670330"/>
    <lineage>
        <taxon>Bacteria</taxon>
        <taxon>Bacillati</taxon>
        <taxon>Actinomycetota</taxon>
        <taxon>Actinomycetes</taxon>
        <taxon>Glycomycetales</taxon>
        <taxon>Glycomycetaceae</taxon>
        <taxon>Glycomyces</taxon>
    </lineage>
</organism>
<dbReference type="EMBL" id="JAPZVP010000003">
    <property type="protein sequence ID" value="MDA1358936.1"/>
    <property type="molecule type" value="Genomic_DNA"/>
</dbReference>
<evidence type="ECO:0000256" key="2">
    <source>
        <dbReference type="ARBA" id="ARBA00022801"/>
    </source>
</evidence>
<reference evidence="8" key="1">
    <citation type="submission" date="2022-12" db="EMBL/GenBank/DDBJ databases">
        <title>Gycomyces niveus sp.nov.,a novel actinomycete isolated from soil in Shouguan.</title>
        <authorList>
            <person name="Yang X."/>
        </authorList>
    </citation>
    <scope>NUCLEOTIDE SEQUENCE</scope>
    <source>
        <strain evidence="8">NEAU-A15</strain>
    </source>
</reference>
<gene>
    <name evidence="8" type="ORF">O1R50_04845</name>
</gene>
<keyword evidence="9" id="KW-1185">Reference proteome</keyword>
<evidence type="ECO:0000256" key="7">
    <source>
        <dbReference type="SAM" id="SignalP"/>
    </source>
</evidence>
<dbReference type="AlphaFoldDB" id="A0A9X3P7A7"/>
<dbReference type="SUPFAM" id="SSF110296">
    <property type="entry name" value="Oligoxyloglucan reducing end-specific cellobiohydrolase"/>
    <property type="match status" value="2"/>
</dbReference>
<feature type="signal peptide" evidence="7">
    <location>
        <begin position="1"/>
        <end position="19"/>
    </location>
</feature>
<keyword evidence="1 7" id="KW-0732">Signal</keyword>
<evidence type="ECO:0000256" key="6">
    <source>
        <dbReference type="ARBA" id="ARBA00037986"/>
    </source>
</evidence>
<dbReference type="CDD" id="cd15482">
    <property type="entry name" value="Sialidase_non-viral"/>
    <property type="match status" value="2"/>
</dbReference>
<proteinExistence type="inferred from homology"/>
<dbReference type="Proteomes" id="UP001146067">
    <property type="component" value="Unassembled WGS sequence"/>
</dbReference>
<dbReference type="Gene3D" id="2.130.10.10">
    <property type="entry name" value="YVTN repeat-like/Quinoprotein amine dehydrogenase"/>
    <property type="match status" value="2"/>
</dbReference>